<feature type="domain" description="CBS" evidence="3">
    <location>
        <begin position="12"/>
        <end position="70"/>
    </location>
</feature>
<accession>A0A9D7XMW2</accession>
<dbReference type="Proteomes" id="UP000808337">
    <property type="component" value="Unassembled WGS sequence"/>
</dbReference>
<gene>
    <name evidence="4" type="ORF">IPP15_04160</name>
</gene>
<sequence>MMNKEVPVSQIMTHDPVVVLPDTPIDQIHQIFENNAFHHLLVVKGGKVKGIISKSDYLKVQHMLCYTWSGSIGVKDLFNTMRASDIMSKDPLHIESSDTVGLAADIFLVNSFHALPVVDDGELVGIVTAHDLLFYAYEGRPILVKK</sequence>
<feature type="domain" description="CBS" evidence="3">
    <location>
        <begin position="87"/>
        <end position="142"/>
    </location>
</feature>
<evidence type="ECO:0000256" key="1">
    <source>
        <dbReference type="ARBA" id="ARBA00023122"/>
    </source>
</evidence>
<dbReference type="AlphaFoldDB" id="A0A9D7XMW2"/>
<dbReference type="InterPro" id="IPR000644">
    <property type="entry name" value="CBS_dom"/>
</dbReference>
<dbReference type="SMART" id="SM00116">
    <property type="entry name" value="CBS"/>
    <property type="match status" value="2"/>
</dbReference>
<dbReference type="Gene3D" id="3.10.580.10">
    <property type="entry name" value="CBS-domain"/>
    <property type="match status" value="2"/>
</dbReference>
<protein>
    <submittedName>
        <fullName evidence="4">CBS domain-containing protein</fullName>
    </submittedName>
</protein>
<dbReference type="Pfam" id="PF00571">
    <property type="entry name" value="CBS"/>
    <property type="match status" value="2"/>
</dbReference>
<evidence type="ECO:0000256" key="2">
    <source>
        <dbReference type="PROSITE-ProRule" id="PRU00703"/>
    </source>
</evidence>
<dbReference type="InterPro" id="IPR051257">
    <property type="entry name" value="Diverse_CBS-Domain"/>
</dbReference>
<dbReference type="InterPro" id="IPR046342">
    <property type="entry name" value="CBS_dom_sf"/>
</dbReference>
<dbReference type="EMBL" id="JADKGY010000001">
    <property type="protein sequence ID" value="MBK9981610.1"/>
    <property type="molecule type" value="Genomic_DNA"/>
</dbReference>
<dbReference type="PANTHER" id="PTHR43080:SF2">
    <property type="entry name" value="CBS DOMAIN-CONTAINING PROTEIN"/>
    <property type="match status" value="1"/>
</dbReference>
<evidence type="ECO:0000313" key="4">
    <source>
        <dbReference type="EMBL" id="MBK9981610.1"/>
    </source>
</evidence>
<dbReference type="PROSITE" id="PS51371">
    <property type="entry name" value="CBS"/>
    <property type="match status" value="2"/>
</dbReference>
<organism evidence="4 5">
    <name type="scientific">Candidatus Opimibacter skivensis</name>
    <dbReference type="NCBI Taxonomy" id="2982028"/>
    <lineage>
        <taxon>Bacteria</taxon>
        <taxon>Pseudomonadati</taxon>
        <taxon>Bacteroidota</taxon>
        <taxon>Saprospiria</taxon>
        <taxon>Saprospirales</taxon>
        <taxon>Saprospiraceae</taxon>
        <taxon>Candidatus Opimibacter</taxon>
    </lineage>
</organism>
<dbReference type="SUPFAM" id="SSF54631">
    <property type="entry name" value="CBS-domain pair"/>
    <property type="match status" value="1"/>
</dbReference>
<evidence type="ECO:0000313" key="5">
    <source>
        <dbReference type="Proteomes" id="UP000808337"/>
    </source>
</evidence>
<dbReference type="PANTHER" id="PTHR43080">
    <property type="entry name" value="CBS DOMAIN-CONTAINING PROTEIN CBSX3, MITOCHONDRIAL"/>
    <property type="match status" value="1"/>
</dbReference>
<proteinExistence type="predicted"/>
<keyword evidence="1 2" id="KW-0129">CBS domain</keyword>
<name>A0A9D7XMW2_9BACT</name>
<reference evidence="4 5" key="1">
    <citation type="submission" date="2020-10" db="EMBL/GenBank/DDBJ databases">
        <title>Connecting structure to function with the recovery of over 1000 high-quality activated sludge metagenome-assembled genomes encoding full-length rRNA genes using long-read sequencing.</title>
        <authorList>
            <person name="Singleton C.M."/>
            <person name="Petriglieri F."/>
            <person name="Kristensen J.M."/>
            <person name="Kirkegaard R.H."/>
            <person name="Michaelsen T.Y."/>
            <person name="Andersen M.H."/>
            <person name="Karst S.M."/>
            <person name="Dueholm M.S."/>
            <person name="Nielsen P.H."/>
            <person name="Albertsen M."/>
        </authorList>
    </citation>
    <scope>NUCLEOTIDE SEQUENCE [LARGE SCALE GENOMIC DNA]</scope>
    <source>
        <strain evidence="4">Ribe_18-Q3-R11-54_MAXAC.273</strain>
    </source>
</reference>
<evidence type="ECO:0000259" key="3">
    <source>
        <dbReference type="PROSITE" id="PS51371"/>
    </source>
</evidence>
<comment type="caution">
    <text evidence="4">The sequence shown here is derived from an EMBL/GenBank/DDBJ whole genome shotgun (WGS) entry which is preliminary data.</text>
</comment>